<gene>
    <name evidence="3" type="ORF">IAB36_07535</name>
</gene>
<feature type="region of interest" description="Disordered" evidence="1">
    <location>
        <begin position="30"/>
        <end position="54"/>
    </location>
</feature>
<dbReference type="Proteomes" id="UP000886749">
    <property type="component" value="Unassembled WGS sequence"/>
</dbReference>
<evidence type="ECO:0000256" key="1">
    <source>
        <dbReference type="SAM" id="MobiDB-lite"/>
    </source>
</evidence>
<keyword evidence="2" id="KW-1133">Transmembrane helix</keyword>
<protein>
    <submittedName>
        <fullName evidence="3">Uncharacterized protein</fullName>
    </submittedName>
</protein>
<sequence length="255" mass="28956">MAVDNKDFEELNRRKNEWVELRQKHQQLVNASSQEERNQVIPNTPQEGAHTQPATAGEKVSNFFYQYKVRIILIAAAVLFAALCLYLFLSPERYDMEIVLYADNSYSPQQVTEMTEQLEGISQGLKDGDQNLNINFDQINSESQQTDVNAGYQTRLNMTFYLDSSFLYLCSEDAYNNLSGLEDVTLADLSSLGNSKNLEQDRYRVNDNPLFASMGEEDLYLVACDVSMVDEGNLGKYQEAMDLFARIVAAENNES</sequence>
<keyword evidence="2" id="KW-0472">Membrane</keyword>
<evidence type="ECO:0000256" key="2">
    <source>
        <dbReference type="SAM" id="Phobius"/>
    </source>
</evidence>
<proteinExistence type="predicted"/>
<feature type="transmembrane region" description="Helical" evidence="2">
    <location>
        <begin position="69"/>
        <end position="89"/>
    </location>
</feature>
<evidence type="ECO:0000313" key="4">
    <source>
        <dbReference type="Proteomes" id="UP000886749"/>
    </source>
</evidence>
<dbReference type="AlphaFoldDB" id="A0A9D1AJQ2"/>
<dbReference type="EMBL" id="DVGY01000172">
    <property type="protein sequence ID" value="HIR41662.1"/>
    <property type="molecule type" value="Genomic_DNA"/>
</dbReference>
<reference evidence="3" key="1">
    <citation type="submission" date="2020-10" db="EMBL/GenBank/DDBJ databases">
        <authorList>
            <person name="Gilroy R."/>
        </authorList>
    </citation>
    <scope>NUCLEOTIDE SEQUENCE</scope>
    <source>
        <strain evidence="3">CHK184-25365</strain>
    </source>
</reference>
<organism evidence="3 4">
    <name type="scientific">Candidatus Egerieicola pullicola</name>
    <dbReference type="NCBI Taxonomy" id="2840775"/>
    <lineage>
        <taxon>Bacteria</taxon>
        <taxon>Bacillati</taxon>
        <taxon>Bacillota</taxon>
        <taxon>Clostridia</taxon>
        <taxon>Eubacteriales</taxon>
        <taxon>Oscillospiraceae</taxon>
        <taxon>Oscillospiraceae incertae sedis</taxon>
        <taxon>Candidatus Egerieicola</taxon>
    </lineage>
</organism>
<reference evidence="3" key="2">
    <citation type="journal article" date="2021" name="PeerJ">
        <title>Extensive microbial diversity within the chicken gut microbiome revealed by metagenomics and culture.</title>
        <authorList>
            <person name="Gilroy R."/>
            <person name="Ravi A."/>
            <person name="Getino M."/>
            <person name="Pursley I."/>
            <person name="Horton D.L."/>
            <person name="Alikhan N.F."/>
            <person name="Baker D."/>
            <person name="Gharbi K."/>
            <person name="Hall N."/>
            <person name="Watson M."/>
            <person name="Adriaenssens E.M."/>
            <person name="Foster-Nyarko E."/>
            <person name="Jarju S."/>
            <person name="Secka A."/>
            <person name="Antonio M."/>
            <person name="Oren A."/>
            <person name="Chaudhuri R.R."/>
            <person name="La Ragione R."/>
            <person name="Hildebrand F."/>
            <person name="Pallen M.J."/>
        </authorList>
    </citation>
    <scope>NUCLEOTIDE SEQUENCE</scope>
    <source>
        <strain evidence="3">CHK184-25365</strain>
    </source>
</reference>
<evidence type="ECO:0000313" key="3">
    <source>
        <dbReference type="EMBL" id="HIR41662.1"/>
    </source>
</evidence>
<accession>A0A9D1AJQ2</accession>
<keyword evidence="2" id="KW-0812">Transmembrane</keyword>
<name>A0A9D1AJQ2_9FIRM</name>
<comment type="caution">
    <text evidence="3">The sequence shown here is derived from an EMBL/GenBank/DDBJ whole genome shotgun (WGS) entry which is preliminary data.</text>
</comment>